<proteinExistence type="predicted"/>
<gene>
    <name evidence="2" type="ORF">ZEAMMB73_Zm00001d023311</name>
</gene>
<protein>
    <submittedName>
        <fullName evidence="2">Os01g0112866-like protein</fullName>
    </submittedName>
</protein>
<reference evidence="2" key="1">
    <citation type="submission" date="2015-12" db="EMBL/GenBank/DDBJ databases">
        <title>Update maize B73 reference genome by single molecule sequencing technologies.</title>
        <authorList>
            <consortium name="Maize Genome Sequencing Project"/>
            <person name="Ware D."/>
        </authorList>
    </citation>
    <scope>NUCLEOTIDE SEQUENCE</scope>
    <source>
        <tissue evidence="2">Seedling</tissue>
    </source>
</reference>
<dbReference type="EMBL" id="CM000786">
    <property type="protein sequence ID" value="AQK38946.1"/>
    <property type="molecule type" value="Genomic_DNA"/>
</dbReference>
<name>A0A1D6IRT9_MAIZE</name>
<sequence length="143" mass="17128">MIGGQRTSWKRRTWRFSSSCLFKNCSSNIIGPYNPSLKGCIAFLLSRKYISLGLKTSDRYQTRDSLIHCECYFYTIYLKHQFQRSSKHNVLIVYLVCSFWLLIVWFHIIILLDFINHDAYAHFKITLFLSQYFFPPHNYEMIC</sequence>
<evidence type="ECO:0000256" key="1">
    <source>
        <dbReference type="SAM" id="Phobius"/>
    </source>
</evidence>
<feature type="transmembrane region" description="Helical" evidence="1">
    <location>
        <begin position="91"/>
        <end position="112"/>
    </location>
</feature>
<dbReference type="EMBL" id="CM000786">
    <property type="protein sequence ID" value="AQK38933.1"/>
    <property type="molecule type" value="Genomic_DNA"/>
</dbReference>
<dbReference type="EMBL" id="CM000786">
    <property type="protein sequence ID" value="AQK38928.1"/>
    <property type="molecule type" value="Genomic_DNA"/>
</dbReference>
<keyword evidence="1" id="KW-0812">Transmembrane</keyword>
<accession>A0A1D6IRT9</accession>
<evidence type="ECO:0000313" key="2">
    <source>
        <dbReference type="EMBL" id="AQK38946.1"/>
    </source>
</evidence>
<organism evidence="2">
    <name type="scientific">Zea mays</name>
    <name type="common">Maize</name>
    <dbReference type="NCBI Taxonomy" id="4577"/>
    <lineage>
        <taxon>Eukaryota</taxon>
        <taxon>Viridiplantae</taxon>
        <taxon>Streptophyta</taxon>
        <taxon>Embryophyta</taxon>
        <taxon>Tracheophyta</taxon>
        <taxon>Spermatophyta</taxon>
        <taxon>Magnoliopsida</taxon>
        <taxon>Liliopsida</taxon>
        <taxon>Poales</taxon>
        <taxon>Poaceae</taxon>
        <taxon>PACMAD clade</taxon>
        <taxon>Panicoideae</taxon>
        <taxon>Andropogonodae</taxon>
        <taxon>Andropogoneae</taxon>
        <taxon>Tripsacinae</taxon>
        <taxon>Zea</taxon>
    </lineage>
</organism>
<dbReference type="AlphaFoldDB" id="A0A1D6IRT9"/>
<keyword evidence="1" id="KW-1133">Transmembrane helix</keyword>
<keyword evidence="1" id="KW-0472">Membrane</keyword>